<evidence type="ECO:0000256" key="5">
    <source>
        <dbReference type="ARBA" id="ARBA00047720"/>
    </source>
</evidence>
<evidence type="ECO:0000313" key="10">
    <source>
        <dbReference type="Proteomes" id="UP001343257"/>
    </source>
</evidence>
<proteinExistence type="inferred from homology"/>
<evidence type="ECO:0000256" key="1">
    <source>
        <dbReference type="ARBA" id="ARBA00006773"/>
    </source>
</evidence>
<dbReference type="Proteomes" id="UP001343257">
    <property type="component" value="Unassembled WGS sequence"/>
</dbReference>
<dbReference type="InterPro" id="IPR032466">
    <property type="entry name" value="Metal_Hydrolase"/>
</dbReference>
<dbReference type="InterPro" id="IPR006680">
    <property type="entry name" value="Amidohydro-rel"/>
</dbReference>
<keyword evidence="4 6" id="KW-0464">Manganese</keyword>
<dbReference type="Gene3D" id="3.20.20.140">
    <property type="entry name" value="Metal-dependent hydrolases"/>
    <property type="match status" value="1"/>
</dbReference>
<keyword evidence="3 6" id="KW-0378">Hydrolase</keyword>
<evidence type="ECO:0000259" key="8">
    <source>
        <dbReference type="Pfam" id="PF13382"/>
    </source>
</evidence>
<feature type="domain" description="Adenine deaminase C-terminal" evidence="8">
    <location>
        <begin position="431"/>
        <end position="594"/>
    </location>
</feature>
<accession>A0ABU6PLK7</accession>
<dbReference type="InterPro" id="IPR006679">
    <property type="entry name" value="Adenine_deam"/>
</dbReference>
<dbReference type="InterPro" id="IPR011059">
    <property type="entry name" value="Metal-dep_hydrolase_composite"/>
</dbReference>
<comment type="similarity">
    <text evidence="1 6">Belongs to the metallo-dependent hydrolases superfamily. Adenine deaminase family.</text>
</comment>
<comment type="cofactor">
    <cofactor evidence="6">
        <name>Mn(2+)</name>
        <dbReference type="ChEBI" id="CHEBI:29035"/>
    </cofactor>
</comment>
<protein>
    <recommendedName>
        <fullName evidence="2 6">Adenine deaminase</fullName>
        <shortName evidence="6">Adenase</shortName>
        <shortName evidence="6">Adenine aminase</shortName>
        <ecNumber evidence="2 6">3.5.4.2</ecNumber>
    </recommendedName>
</protein>
<dbReference type="InterPro" id="IPR026912">
    <property type="entry name" value="Adenine_deam_C"/>
</dbReference>
<comment type="caution">
    <text evidence="9">The sequence shown here is derived from an EMBL/GenBank/DDBJ whole genome shotgun (WGS) entry which is preliminary data.</text>
</comment>
<dbReference type="RefSeq" id="WP_328274412.1">
    <property type="nucleotide sequence ID" value="NZ_JARTLD010000001.1"/>
</dbReference>
<sequence>MKTAAWERRPFAECVPELVTAARGEVKASLVIQNVRLVNVVSGEILPGMSIAVKDARIVYVGQDVSHTIGDDTKIVDAGGKYAAPGLLDGHCHIESTQMTATEFARAVLPLGTTGGFFDAHEISNVLGLEGLRFMLEEARSTPLAAYMQVASCVPSTHPGLETTGAFIGPDEVAEALSWGDDMIGLGEVMNFPGVVYGDEKMIGEIQATLRAGKHADGHFTWKSDDWRLPVYAASGVNGDHECVTAQDVIERVRLGMYAKMRQGSAWHDVAATIKAHTEGGIDTRRMMLVTDDRSSESLMNEGHMNFVVRHAISQGVKPVTAFQMATINTAERFGVSRDIGAIVPGAFADIILLDGNLADVHVVMTIAAGRIVAENGRMTAEWERYDIPAEAFRTVKLGRKLQAEDFVIGAPIDEGKAEIRAIAVVENHVETIERRVRVDVVNGIVQLNPAEDLCKMAVFERHGKGGGHAAGVLAGIGFKKPAAIAMTVAHDSHNLTVIGNDDELMARAGNRVADMQGGVVMLTEDGIAEFPLTVGGIMSNEPFETVARQSEGISQALIQAGCPLNNAFMTLSLLALVVIPEIRLSDKGLVKITSEGIDIVPLFTGQ</sequence>
<dbReference type="EMBL" id="JARTLD010000001">
    <property type="protein sequence ID" value="MED5015741.1"/>
    <property type="molecule type" value="Genomic_DNA"/>
</dbReference>
<dbReference type="EC" id="3.5.4.2" evidence="2 6"/>
<gene>
    <name evidence="6" type="primary">ade</name>
    <name evidence="9" type="ORF">P9847_00300</name>
</gene>
<dbReference type="SUPFAM" id="SSF51338">
    <property type="entry name" value="Composite domain of metallo-dependent hydrolases"/>
    <property type="match status" value="1"/>
</dbReference>
<feature type="domain" description="Amidohydrolase-related" evidence="7">
    <location>
        <begin position="83"/>
        <end position="373"/>
    </location>
</feature>
<dbReference type="PANTHER" id="PTHR11113:SF2">
    <property type="entry name" value="ADENINE DEAMINASE"/>
    <property type="match status" value="1"/>
</dbReference>
<evidence type="ECO:0000256" key="6">
    <source>
        <dbReference type="HAMAP-Rule" id="MF_01518"/>
    </source>
</evidence>
<evidence type="ECO:0000256" key="3">
    <source>
        <dbReference type="ARBA" id="ARBA00022801"/>
    </source>
</evidence>
<dbReference type="Pfam" id="PF13382">
    <property type="entry name" value="Adenine_deam_C"/>
    <property type="match status" value="1"/>
</dbReference>
<dbReference type="Gene3D" id="2.30.40.10">
    <property type="entry name" value="Urease, subunit C, domain 1"/>
    <property type="match status" value="1"/>
</dbReference>
<organism evidence="9 10">
    <name type="scientific">Paenibacillus chibensis</name>
    <dbReference type="NCBI Taxonomy" id="59846"/>
    <lineage>
        <taxon>Bacteria</taxon>
        <taxon>Bacillati</taxon>
        <taxon>Bacillota</taxon>
        <taxon>Bacilli</taxon>
        <taxon>Bacillales</taxon>
        <taxon>Paenibacillaceae</taxon>
        <taxon>Paenibacillus</taxon>
    </lineage>
</organism>
<dbReference type="SUPFAM" id="SSF51556">
    <property type="entry name" value="Metallo-dependent hydrolases"/>
    <property type="match status" value="1"/>
</dbReference>
<evidence type="ECO:0000259" key="7">
    <source>
        <dbReference type="Pfam" id="PF01979"/>
    </source>
</evidence>
<reference evidence="9 10" key="1">
    <citation type="submission" date="2023-03" db="EMBL/GenBank/DDBJ databases">
        <title>Bacillus Genome Sequencing.</title>
        <authorList>
            <person name="Dunlap C."/>
        </authorList>
    </citation>
    <scope>NUCLEOTIDE SEQUENCE [LARGE SCALE GENOMIC DNA]</scope>
    <source>
        <strain evidence="9 10">NRS-52</strain>
    </source>
</reference>
<dbReference type="HAMAP" id="MF_01518">
    <property type="entry name" value="Adenine_deamin"/>
    <property type="match status" value="1"/>
</dbReference>
<evidence type="ECO:0000256" key="2">
    <source>
        <dbReference type="ARBA" id="ARBA00012782"/>
    </source>
</evidence>
<keyword evidence="10" id="KW-1185">Reference proteome</keyword>
<dbReference type="PANTHER" id="PTHR11113">
    <property type="entry name" value="N-ACETYLGLUCOSAMINE-6-PHOSPHATE DEACETYLASE"/>
    <property type="match status" value="1"/>
</dbReference>
<dbReference type="Pfam" id="PF01979">
    <property type="entry name" value="Amidohydro_1"/>
    <property type="match status" value="1"/>
</dbReference>
<evidence type="ECO:0000256" key="4">
    <source>
        <dbReference type="ARBA" id="ARBA00023211"/>
    </source>
</evidence>
<comment type="catalytic activity">
    <reaction evidence="5 6">
        <text>adenine + H2O + H(+) = hypoxanthine + NH4(+)</text>
        <dbReference type="Rhea" id="RHEA:23688"/>
        <dbReference type="ChEBI" id="CHEBI:15377"/>
        <dbReference type="ChEBI" id="CHEBI:15378"/>
        <dbReference type="ChEBI" id="CHEBI:16708"/>
        <dbReference type="ChEBI" id="CHEBI:17368"/>
        <dbReference type="ChEBI" id="CHEBI:28938"/>
        <dbReference type="EC" id="3.5.4.2"/>
    </reaction>
</comment>
<evidence type="ECO:0000313" key="9">
    <source>
        <dbReference type="EMBL" id="MED5015741.1"/>
    </source>
</evidence>
<name>A0ABU6PLK7_9BACL</name>